<dbReference type="EMBL" id="SIJB01000056">
    <property type="protein sequence ID" value="NBI31089.1"/>
    <property type="molecule type" value="Genomic_DNA"/>
</dbReference>
<dbReference type="FunFam" id="3.40.50.980:FF:000001">
    <property type="entry name" value="Non-ribosomal peptide synthetase"/>
    <property type="match status" value="1"/>
</dbReference>
<name>A0A6N9Q8E1_9BACL</name>
<dbReference type="SUPFAM" id="SSF52777">
    <property type="entry name" value="CoA-dependent acyltransferases"/>
    <property type="match status" value="1"/>
</dbReference>
<evidence type="ECO:0000256" key="7">
    <source>
        <dbReference type="ARBA" id="ARBA00023194"/>
    </source>
</evidence>
<evidence type="ECO:0000313" key="9">
    <source>
        <dbReference type="EMBL" id="NBI31089.1"/>
    </source>
</evidence>
<keyword evidence="10" id="KW-1185">Reference proteome</keyword>
<dbReference type="InterPro" id="IPR000873">
    <property type="entry name" value="AMP-dep_synth/lig_dom"/>
</dbReference>
<dbReference type="FunFam" id="3.40.50.12780:FF:000012">
    <property type="entry name" value="Non-ribosomal peptide synthetase"/>
    <property type="match status" value="1"/>
</dbReference>
<dbReference type="InterPro" id="IPR020806">
    <property type="entry name" value="PKS_PP-bd"/>
</dbReference>
<dbReference type="SUPFAM" id="SSF56801">
    <property type="entry name" value="Acetyl-CoA synthetase-like"/>
    <property type="match status" value="1"/>
</dbReference>
<dbReference type="PANTHER" id="PTHR45527">
    <property type="entry name" value="NONRIBOSOMAL PEPTIDE SYNTHETASE"/>
    <property type="match status" value="1"/>
</dbReference>
<dbReference type="SMART" id="SM00823">
    <property type="entry name" value="PKS_PP"/>
    <property type="match status" value="1"/>
</dbReference>
<dbReference type="PROSITE" id="PS00455">
    <property type="entry name" value="AMP_BINDING"/>
    <property type="match status" value="1"/>
</dbReference>
<dbReference type="InterPro" id="IPR020845">
    <property type="entry name" value="AMP-binding_CS"/>
</dbReference>
<dbReference type="FunFam" id="2.30.38.10:FF:000001">
    <property type="entry name" value="Non-ribosomal peptide synthetase PvdI"/>
    <property type="match status" value="1"/>
</dbReference>
<evidence type="ECO:0000256" key="4">
    <source>
        <dbReference type="ARBA" id="ARBA00022553"/>
    </source>
</evidence>
<dbReference type="GO" id="GO:0031177">
    <property type="term" value="F:phosphopantetheine binding"/>
    <property type="evidence" value="ECO:0007669"/>
    <property type="project" value="InterPro"/>
</dbReference>
<reference evidence="9 10" key="1">
    <citation type="submission" date="2019-01" db="EMBL/GenBank/DDBJ databases">
        <title>Chengkuizengella sp. nov., isolated from deep-sea sediment of East Pacific Ocean.</title>
        <authorList>
            <person name="Yang J."/>
            <person name="Lai Q."/>
            <person name="Shao Z."/>
        </authorList>
    </citation>
    <scope>NUCLEOTIDE SEQUENCE [LARGE SCALE GENOMIC DNA]</scope>
    <source>
        <strain evidence="9 10">YPA3-1-1</strain>
    </source>
</reference>
<evidence type="ECO:0000256" key="5">
    <source>
        <dbReference type="ARBA" id="ARBA00022598"/>
    </source>
</evidence>
<evidence type="ECO:0000256" key="1">
    <source>
        <dbReference type="ARBA" id="ARBA00001957"/>
    </source>
</evidence>
<dbReference type="GO" id="GO:0044550">
    <property type="term" value="P:secondary metabolite biosynthetic process"/>
    <property type="evidence" value="ECO:0007669"/>
    <property type="project" value="TreeGrafter"/>
</dbReference>
<keyword evidence="6" id="KW-0677">Repeat</keyword>
<dbReference type="AlphaFoldDB" id="A0A6N9Q8E1"/>
<dbReference type="CDD" id="cd12117">
    <property type="entry name" value="A_NRPS_Srf_like"/>
    <property type="match status" value="1"/>
</dbReference>
<feature type="domain" description="Carrier" evidence="8">
    <location>
        <begin position="748"/>
        <end position="823"/>
    </location>
</feature>
<evidence type="ECO:0000313" key="10">
    <source>
        <dbReference type="Proteomes" id="UP000448943"/>
    </source>
</evidence>
<comment type="caution">
    <text evidence="9">The sequence shown here is derived from an EMBL/GenBank/DDBJ whole genome shotgun (WGS) entry which is preliminary data.</text>
</comment>
<organism evidence="9 10">
    <name type="scientific">Chengkuizengella marina</name>
    <dbReference type="NCBI Taxonomy" id="2507566"/>
    <lineage>
        <taxon>Bacteria</taxon>
        <taxon>Bacillati</taxon>
        <taxon>Bacillota</taxon>
        <taxon>Bacilli</taxon>
        <taxon>Bacillales</taxon>
        <taxon>Paenibacillaceae</taxon>
        <taxon>Chengkuizengella</taxon>
    </lineage>
</organism>
<dbReference type="Pfam" id="PF13193">
    <property type="entry name" value="AMP-binding_C"/>
    <property type="match status" value="1"/>
</dbReference>
<evidence type="ECO:0000256" key="2">
    <source>
        <dbReference type="ARBA" id="ARBA00006432"/>
    </source>
</evidence>
<dbReference type="InterPro" id="IPR045851">
    <property type="entry name" value="AMP-bd_C_sf"/>
</dbReference>
<sequence>MVRSLTEQRIGQNKLVEKKTSDWIELPEVKFWRDEVNQPTEIYMESIDFPLHVFAHDPLHLETMLHALWALLLHRYSGFYQVTYGSCLYNKECDELLVYPIEVAVDEKETMETYVKVVENTLFDARKTNHIVPFSTAFICDYNIITSIEECFRHVYLKDCDLIITVEIQETKSLKINAASSKLNQHSVSHILHHYKTLVEDVLTKAVDTPLCELTILNDTEKYRVIEEFNHTEGNYPKHLCIHECFEEQVAANPDNLALSSDKEKLTYKKLNEQANQLAYILRKYNVEQNHKVALMLASCPEMIICILAILKAGGVYAPVDPSYPEARIRYMLDDIKPTVIFTRGNIKQEMLRDGVQVIDMDQVWAKLEEEDSSNLNNRIESTDAAYVNYTSGSTGQPKGVMVPHRGVIRLVKNTNYVHLNDQDRFMQIAPLSFDAATFEIWGALLNGGQLVLVDKNTVLSPTKLAKAINEYQITSMFLTSPLFNQIMDINPASLSSVHNLLVGGDSLSVVHIRNALQYVQKGAIVNGYGPTENTTFSCCYRVEDVPQSAKSIPLGPPIANSKAYILDEQMRPVPIGVIGEIYLGGDGLAKEYLNKPDKTKASFVRHPFSKKSSDRLYRTGDLGKWMLDGMIEFHGRSDDQVKIRGYRIEKGEIEEVVLTHPEILECAVLTAEDIPGYKRLICFYVSRDSLPIHVLKSWIEQKLPAYMVPSLFKQLAHFPMTSHGKINRQAILEQFHSQQHHRQTVVEQDSSYQSILTAIWCEVLHVDHVNVDDNFFDLGGDSLLIMTVQKQIEDRLQRHLSPSILLEYPTIKSITAYLNQGEEKKQTLLQQRVQKRLQMRRNKN</sequence>
<dbReference type="GO" id="GO:0017000">
    <property type="term" value="P:antibiotic biosynthetic process"/>
    <property type="evidence" value="ECO:0007669"/>
    <property type="project" value="UniProtKB-KW"/>
</dbReference>
<dbReference type="Gene3D" id="3.30.559.30">
    <property type="entry name" value="Nonribosomal peptide synthetase, condensation domain"/>
    <property type="match status" value="1"/>
</dbReference>
<dbReference type="NCBIfam" id="TIGR01733">
    <property type="entry name" value="AA-adenyl-dom"/>
    <property type="match status" value="1"/>
</dbReference>
<dbReference type="SUPFAM" id="SSF47336">
    <property type="entry name" value="ACP-like"/>
    <property type="match status" value="1"/>
</dbReference>
<comment type="cofactor">
    <cofactor evidence="1">
        <name>pantetheine 4'-phosphate</name>
        <dbReference type="ChEBI" id="CHEBI:47942"/>
    </cofactor>
</comment>
<dbReference type="PROSITE" id="PS50075">
    <property type="entry name" value="CARRIER"/>
    <property type="match status" value="1"/>
</dbReference>
<gene>
    <name evidence="9" type="ORF">ERL59_19250</name>
</gene>
<keyword evidence="7" id="KW-0045">Antibiotic biosynthesis</keyword>
<dbReference type="Pfam" id="PF00550">
    <property type="entry name" value="PP-binding"/>
    <property type="match status" value="1"/>
</dbReference>
<evidence type="ECO:0000259" key="8">
    <source>
        <dbReference type="PROSITE" id="PS50075"/>
    </source>
</evidence>
<proteinExistence type="inferred from homology"/>
<dbReference type="InterPro" id="IPR009081">
    <property type="entry name" value="PP-bd_ACP"/>
</dbReference>
<keyword evidence="5" id="KW-0436">Ligase</keyword>
<dbReference type="InterPro" id="IPR010071">
    <property type="entry name" value="AA_adenyl_dom"/>
</dbReference>
<comment type="similarity">
    <text evidence="2">Belongs to the ATP-dependent AMP-binding enzyme family.</text>
</comment>
<dbReference type="GO" id="GO:0016874">
    <property type="term" value="F:ligase activity"/>
    <property type="evidence" value="ECO:0007669"/>
    <property type="project" value="UniProtKB-KW"/>
</dbReference>
<dbReference type="Gene3D" id="3.40.50.980">
    <property type="match status" value="2"/>
</dbReference>
<accession>A0A6N9Q8E1</accession>
<evidence type="ECO:0000256" key="6">
    <source>
        <dbReference type="ARBA" id="ARBA00022737"/>
    </source>
</evidence>
<protein>
    <submittedName>
        <fullName evidence="9">Amino acid adenylation domain-containing protein</fullName>
    </submittedName>
</protein>
<keyword evidence="4" id="KW-0597">Phosphoprotein</keyword>
<dbReference type="PANTHER" id="PTHR45527:SF1">
    <property type="entry name" value="FATTY ACID SYNTHASE"/>
    <property type="match status" value="1"/>
</dbReference>
<dbReference type="RefSeq" id="WP_160647905.1">
    <property type="nucleotide sequence ID" value="NZ_SIJB01000056.1"/>
</dbReference>
<dbReference type="OrthoDB" id="9765680at2"/>
<dbReference type="SMART" id="SM01294">
    <property type="entry name" value="PKS_PP_betabranch"/>
    <property type="match status" value="1"/>
</dbReference>
<dbReference type="InterPro" id="IPR025110">
    <property type="entry name" value="AMP-bd_C"/>
</dbReference>
<dbReference type="GO" id="GO:0005737">
    <property type="term" value="C:cytoplasm"/>
    <property type="evidence" value="ECO:0007669"/>
    <property type="project" value="TreeGrafter"/>
</dbReference>
<dbReference type="Pfam" id="PF00501">
    <property type="entry name" value="AMP-binding"/>
    <property type="match status" value="1"/>
</dbReference>
<dbReference type="Gene3D" id="1.10.1200.10">
    <property type="entry name" value="ACP-like"/>
    <property type="match status" value="1"/>
</dbReference>
<dbReference type="Proteomes" id="UP000448943">
    <property type="component" value="Unassembled WGS sequence"/>
</dbReference>
<dbReference type="InterPro" id="IPR036736">
    <property type="entry name" value="ACP-like_sf"/>
</dbReference>
<keyword evidence="3" id="KW-0596">Phosphopantetheine</keyword>
<evidence type="ECO:0000256" key="3">
    <source>
        <dbReference type="ARBA" id="ARBA00022450"/>
    </source>
</evidence>
<dbReference type="GO" id="GO:0043041">
    <property type="term" value="P:amino acid activation for nonribosomal peptide biosynthetic process"/>
    <property type="evidence" value="ECO:0007669"/>
    <property type="project" value="TreeGrafter"/>
</dbReference>
<dbReference type="Gene3D" id="2.30.38.10">
    <property type="entry name" value="Luciferase, Domain 3"/>
    <property type="match status" value="1"/>
</dbReference>
<dbReference type="Gene3D" id="3.30.300.30">
    <property type="match status" value="1"/>
</dbReference>